<organism evidence="1 2">
    <name type="scientific">Cyclocybe aegerita</name>
    <name type="common">Black poplar mushroom</name>
    <name type="synonym">Agrocybe aegerita</name>
    <dbReference type="NCBI Taxonomy" id="1973307"/>
    <lineage>
        <taxon>Eukaryota</taxon>
        <taxon>Fungi</taxon>
        <taxon>Dikarya</taxon>
        <taxon>Basidiomycota</taxon>
        <taxon>Agaricomycotina</taxon>
        <taxon>Agaricomycetes</taxon>
        <taxon>Agaricomycetidae</taxon>
        <taxon>Agaricales</taxon>
        <taxon>Agaricineae</taxon>
        <taxon>Bolbitiaceae</taxon>
        <taxon>Cyclocybe</taxon>
    </lineage>
</organism>
<dbReference type="Proteomes" id="UP000467700">
    <property type="component" value="Unassembled WGS sequence"/>
</dbReference>
<dbReference type="EMBL" id="CACVBS010000068">
    <property type="protein sequence ID" value="CAA7268449.1"/>
    <property type="molecule type" value="Genomic_DNA"/>
</dbReference>
<reference evidence="1 2" key="1">
    <citation type="submission" date="2020-01" db="EMBL/GenBank/DDBJ databases">
        <authorList>
            <person name="Gupta K D."/>
        </authorList>
    </citation>
    <scope>NUCLEOTIDE SEQUENCE [LARGE SCALE GENOMIC DNA]</scope>
</reference>
<name>A0A8S0VTB3_CYCAE</name>
<evidence type="ECO:0008006" key="3">
    <source>
        <dbReference type="Google" id="ProtNLM"/>
    </source>
</evidence>
<sequence>MSVKEPPLIFTLVCRRWHQLALSTPSLWASFYVPVPPPSYSYGYQEEQASEKLALTTTVKRLLSTIFLLSKRWERLEITAPVPQVQRVVSLPPSEAPSLKSLTISTRLWQDDESDIQAVFHNPQLFMSTSLRHLTLREFPGNVRVIPISWSTLSHVSISESYTSRAHSIDDIAWILRAYDQPLRHAYHLTPLFTAYHPPQITGDAPAAGLPLDVPSLQEVTYYFARTLPKPSPLLFWVETSSNHLRTLETSRGLFPQDDFLACLHLCPNLEALKLDTGIGPILVPQPAWELDDAFFRRFTTPDQSGRILCPKMKKLRFGSQQGFGGPTDKGLLDFICAKQDGNVPGVTKLTILDIYLSR</sequence>
<protein>
    <recommendedName>
        <fullName evidence="3">F-box domain-containing protein</fullName>
    </recommendedName>
</protein>
<dbReference type="AlphaFoldDB" id="A0A8S0VTB3"/>
<dbReference type="OrthoDB" id="3365698at2759"/>
<comment type="caution">
    <text evidence="1">The sequence shown here is derived from an EMBL/GenBank/DDBJ whole genome shotgun (WGS) entry which is preliminary data.</text>
</comment>
<proteinExistence type="predicted"/>
<evidence type="ECO:0000313" key="2">
    <source>
        <dbReference type="Proteomes" id="UP000467700"/>
    </source>
</evidence>
<keyword evidence="2" id="KW-1185">Reference proteome</keyword>
<accession>A0A8S0VTB3</accession>
<gene>
    <name evidence="1" type="ORF">AAE3_LOCUS10664</name>
</gene>
<evidence type="ECO:0000313" key="1">
    <source>
        <dbReference type="EMBL" id="CAA7268449.1"/>
    </source>
</evidence>